<keyword evidence="2" id="KW-0964">Secreted</keyword>
<name>A0AAV5UQZ3_9BILA</name>
<dbReference type="PANTHER" id="PTHR11844:SF25">
    <property type="entry name" value="NTR DOMAIN-CONTAINING PROTEIN"/>
    <property type="match status" value="1"/>
</dbReference>
<dbReference type="GO" id="GO:0031012">
    <property type="term" value="C:extracellular matrix"/>
    <property type="evidence" value="ECO:0007669"/>
    <property type="project" value="TreeGrafter"/>
</dbReference>
<proteinExistence type="predicted"/>
<evidence type="ECO:0000256" key="1">
    <source>
        <dbReference type="ARBA" id="ARBA00004613"/>
    </source>
</evidence>
<evidence type="ECO:0000256" key="5">
    <source>
        <dbReference type="SAM" id="SignalP"/>
    </source>
</evidence>
<evidence type="ECO:0000313" key="7">
    <source>
        <dbReference type="Proteomes" id="UP001432322"/>
    </source>
</evidence>
<reference evidence="6" key="1">
    <citation type="submission" date="2023-10" db="EMBL/GenBank/DDBJ databases">
        <title>Genome assembly of Pristionchus species.</title>
        <authorList>
            <person name="Yoshida K."/>
            <person name="Sommer R.J."/>
        </authorList>
    </citation>
    <scope>NUCLEOTIDE SEQUENCE</scope>
    <source>
        <strain evidence="6">RS5133</strain>
    </source>
</reference>
<comment type="caution">
    <text evidence="6">The sequence shown here is derived from an EMBL/GenBank/DDBJ whole genome shotgun (WGS) entry which is preliminary data.</text>
</comment>
<dbReference type="GO" id="GO:0008191">
    <property type="term" value="F:metalloendopeptidase inhibitor activity"/>
    <property type="evidence" value="ECO:0007669"/>
    <property type="project" value="InterPro"/>
</dbReference>
<dbReference type="GO" id="GO:0051045">
    <property type="term" value="P:negative regulation of membrane protein ectodomain proteolysis"/>
    <property type="evidence" value="ECO:0007669"/>
    <property type="project" value="TreeGrafter"/>
</dbReference>
<dbReference type="InterPro" id="IPR008993">
    <property type="entry name" value="TIMP-like_OB-fold"/>
</dbReference>
<dbReference type="EMBL" id="BTSY01000001">
    <property type="protein sequence ID" value="GMT08886.1"/>
    <property type="molecule type" value="Genomic_DNA"/>
</dbReference>
<keyword evidence="3" id="KW-0479">Metal-binding</keyword>
<evidence type="ECO:0000256" key="4">
    <source>
        <dbReference type="PIRSR" id="PIRSR601820-3"/>
    </source>
</evidence>
<keyword evidence="3" id="KW-0862">Zinc</keyword>
<keyword evidence="5" id="KW-0732">Signal</keyword>
<evidence type="ECO:0008006" key="8">
    <source>
        <dbReference type="Google" id="ProtNLM"/>
    </source>
</evidence>
<dbReference type="Gene3D" id="2.40.50.120">
    <property type="match status" value="1"/>
</dbReference>
<keyword evidence="7" id="KW-1185">Reference proteome</keyword>
<feature type="binding site" evidence="3">
    <location>
        <position position="23"/>
    </location>
    <ligand>
        <name>Zn(2+)</name>
        <dbReference type="ChEBI" id="CHEBI:29105"/>
        <note>ligand shared with metalloproteinase partner</note>
    </ligand>
</feature>
<feature type="chain" id="PRO_5043932852" description="NTR domain-containing protein" evidence="5">
    <location>
        <begin position="23"/>
        <end position="135"/>
    </location>
</feature>
<evidence type="ECO:0000256" key="3">
    <source>
        <dbReference type="PIRSR" id="PIRSR601820-1"/>
    </source>
</evidence>
<dbReference type="Proteomes" id="UP001432322">
    <property type="component" value="Unassembled WGS sequence"/>
</dbReference>
<feature type="signal peptide" evidence="5">
    <location>
        <begin position="1"/>
        <end position="22"/>
    </location>
</feature>
<dbReference type="SUPFAM" id="SSF50242">
    <property type="entry name" value="TIMP-like"/>
    <property type="match status" value="1"/>
</dbReference>
<feature type="disulfide bond" evidence="4">
    <location>
        <begin position="23"/>
        <end position="92"/>
    </location>
</feature>
<dbReference type="Pfam" id="PF00965">
    <property type="entry name" value="TIMP"/>
    <property type="match status" value="1"/>
</dbReference>
<sequence length="135" mass="15079">KFMNSAPQSLLLFLLLLHSSTACSCARKDAKWVFYRSDFVSLVRVERVMPVTENDRTIEVIYHVKHLDVFKAPSGSRNLSTEIWTAGDQGTCGVSLVKGQELVLSSFASSSWLKIGLCTHGIIDRSDAEKMRQTN</sequence>
<dbReference type="GO" id="GO:0005615">
    <property type="term" value="C:extracellular space"/>
    <property type="evidence" value="ECO:0007669"/>
    <property type="project" value="TreeGrafter"/>
</dbReference>
<evidence type="ECO:0000256" key="2">
    <source>
        <dbReference type="ARBA" id="ARBA00022525"/>
    </source>
</evidence>
<dbReference type="InterPro" id="IPR001820">
    <property type="entry name" value="TIMP"/>
</dbReference>
<gene>
    <name evidence="6" type="ORF">PFISCL1PPCAC_183</name>
</gene>
<organism evidence="6 7">
    <name type="scientific">Pristionchus fissidentatus</name>
    <dbReference type="NCBI Taxonomy" id="1538716"/>
    <lineage>
        <taxon>Eukaryota</taxon>
        <taxon>Metazoa</taxon>
        <taxon>Ecdysozoa</taxon>
        <taxon>Nematoda</taxon>
        <taxon>Chromadorea</taxon>
        <taxon>Rhabditida</taxon>
        <taxon>Rhabditina</taxon>
        <taxon>Diplogasteromorpha</taxon>
        <taxon>Diplogasteroidea</taxon>
        <taxon>Neodiplogasteridae</taxon>
        <taxon>Pristionchus</taxon>
    </lineage>
</organism>
<feature type="non-terminal residue" evidence="6">
    <location>
        <position position="1"/>
    </location>
</feature>
<evidence type="ECO:0000313" key="6">
    <source>
        <dbReference type="EMBL" id="GMT08886.1"/>
    </source>
</evidence>
<dbReference type="GO" id="GO:0002020">
    <property type="term" value="F:protease binding"/>
    <property type="evidence" value="ECO:0007669"/>
    <property type="project" value="TreeGrafter"/>
</dbReference>
<dbReference type="GO" id="GO:0046872">
    <property type="term" value="F:metal ion binding"/>
    <property type="evidence" value="ECO:0007669"/>
    <property type="project" value="UniProtKB-KW"/>
</dbReference>
<comment type="subcellular location">
    <subcellularLocation>
        <location evidence="1">Secreted</location>
    </subcellularLocation>
</comment>
<feature type="disulfide bond" evidence="4">
    <location>
        <begin position="25"/>
        <end position="118"/>
    </location>
</feature>
<accession>A0AAV5UQZ3</accession>
<dbReference type="AlphaFoldDB" id="A0AAV5UQZ3"/>
<protein>
    <recommendedName>
        <fullName evidence="8">NTR domain-containing protein</fullName>
    </recommendedName>
</protein>
<dbReference type="PANTHER" id="PTHR11844">
    <property type="entry name" value="METALLOPROTEASE INHIBITOR"/>
    <property type="match status" value="1"/>
</dbReference>
<keyword evidence="4" id="KW-1015">Disulfide bond</keyword>